<proteinExistence type="predicted"/>
<evidence type="ECO:0000313" key="3">
    <source>
        <dbReference type="Proteomes" id="UP000053244"/>
    </source>
</evidence>
<dbReference type="EMBL" id="LLZH01000292">
    <property type="protein sequence ID" value="KUL28027.1"/>
    <property type="molecule type" value="Genomic_DNA"/>
</dbReference>
<comment type="caution">
    <text evidence="2">The sequence shown here is derived from an EMBL/GenBank/DDBJ whole genome shotgun (WGS) entry which is preliminary data.</text>
</comment>
<feature type="region of interest" description="Disordered" evidence="1">
    <location>
        <begin position="1"/>
        <end position="54"/>
    </location>
</feature>
<gene>
    <name evidence="2" type="ORF">ADL15_33015</name>
</gene>
<evidence type="ECO:0000256" key="1">
    <source>
        <dbReference type="SAM" id="MobiDB-lite"/>
    </source>
</evidence>
<reference evidence="2 3" key="1">
    <citation type="submission" date="2015-10" db="EMBL/GenBank/DDBJ databases">
        <authorList>
            <person name="Gilbert D.G."/>
        </authorList>
    </citation>
    <scope>NUCLEOTIDE SEQUENCE [LARGE SCALE GENOMIC DNA]</scope>
    <source>
        <strain evidence="2 3">NRRL B-16712</strain>
    </source>
</reference>
<protein>
    <submittedName>
        <fullName evidence="2">Uncharacterized protein</fullName>
    </submittedName>
</protein>
<dbReference type="AlphaFoldDB" id="A0A124G964"/>
<feature type="compositionally biased region" description="Low complexity" evidence="1">
    <location>
        <begin position="15"/>
        <end position="34"/>
    </location>
</feature>
<name>A0A124G964_9ACTN</name>
<sequence>MRAVVSRHGYGRPVRSSTMASRSAASRSSAGLARNSRRRRSSGWSQRSRSTVSAACGRCSVWMPRRESMYPETIRQLAPAARKLATTRPRMRASSTVRPGSAGISG</sequence>
<evidence type="ECO:0000313" key="2">
    <source>
        <dbReference type="EMBL" id="KUL28027.1"/>
    </source>
</evidence>
<dbReference type="Proteomes" id="UP000053244">
    <property type="component" value="Unassembled WGS sequence"/>
</dbReference>
<organism evidence="2 3">
    <name type="scientific">Actinoplanes awajinensis subsp. mycoplanecinus</name>
    <dbReference type="NCBI Taxonomy" id="135947"/>
    <lineage>
        <taxon>Bacteria</taxon>
        <taxon>Bacillati</taxon>
        <taxon>Actinomycetota</taxon>
        <taxon>Actinomycetes</taxon>
        <taxon>Micromonosporales</taxon>
        <taxon>Micromonosporaceae</taxon>
        <taxon>Actinoplanes</taxon>
    </lineage>
</organism>
<keyword evidence="3" id="KW-1185">Reference proteome</keyword>
<accession>A0A124G964</accession>
<feature type="region of interest" description="Disordered" evidence="1">
    <location>
        <begin position="82"/>
        <end position="106"/>
    </location>
</feature>